<dbReference type="GO" id="GO:0032259">
    <property type="term" value="P:methylation"/>
    <property type="evidence" value="ECO:0007669"/>
    <property type="project" value="UniProtKB-KW"/>
</dbReference>
<organism evidence="1 2">
    <name type="scientific">Desulfovibrio ferrophilus</name>
    <dbReference type="NCBI Taxonomy" id="241368"/>
    <lineage>
        <taxon>Bacteria</taxon>
        <taxon>Pseudomonadati</taxon>
        <taxon>Thermodesulfobacteriota</taxon>
        <taxon>Desulfovibrionia</taxon>
        <taxon>Desulfovibrionales</taxon>
        <taxon>Desulfovibrionaceae</taxon>
        <taxon>Desulfovibrio</taxon>
    </lineage>
</organism>
<evidence type="ECO:0000313" key="2">
    <source>
        <dbReference type="Proteomes" id="UP000269883"/>
    </source>
</evidence>
<keyword evidence="1" id="KW-0489">Methyltransferase</keyword>
<dbReference type="EMBL" id="AP017378">
    <property type="protein sequence ID" value="BBD08669.1"/>
    <property type="molecule type" value="Genomic_DNA"/>
</dbReference>
<dbReference type="Proteomes" id="UP000269883">
    <property type="component" value="Chromosome"/>
</dbReference>
<sequence length="82" mass="9444">MGMRNKLLGWAMRKELERHGPAIRAEIDRLKSIRTLAELKVWGSEKGGALKVLAHERGPELLAFIKSEWARMRESYDKGGRR</sequence>
<protein>
    <submittedName>
        <fullName evidence="1">Ribosomal RNA small subunit methyltransferase E</fullName>
    </submittedName>
</protein>
<gene>
    <name evidence="1" type="primary">rsmE</name>
    <name evidence="1" type="ORF">DFE_1943</name>
</gene>
<name>A0A2Z6AZJ1_9BACT</name>
<proteinExistence type="predicted"/>
<evidence type="ECO:0000313" key="1">
    <source>
        <dbReference type="EMBL" id="BBD08669.1"/>
    </source>
</evidence>
<keyword evidence="2" id="KW-1185">Reference proteome</keyword>
<dbReference type="KEGG" id="dfl:DFE_1943"/>
<reference evidence="1 2" key="1">
    <citation type="journal article" date="2018" name="Sci. Adv.">
        <title>Multi-heme cytochromes provide a pathway for survival in energy-limited environments.</title>
        <authorList>
            <person name="Deng X."/>
            <person name="Dohmae N."/>
            <person name="Nealson K.H."/>
            <person name="Hashimoto K."/>
            <person name="Okamoto A."/>
        </authorList>
    </citation>
    <scope>NUCLEOTIDE SEQUENCE [LARGE SCALE GENOMIC DNA]</scope>
    <source>
        <strain evidence="1 2">IS5</strain>
    </source>
</reference>
<dbReference type="GO" id="GO:0008168">
    <property type="term" value="F:methyltransferase activity"/>
    <property type="evidence" value="ECO:0007669"/>
    <property type="project" value="UniProtKB-KW"/>
</dbReference>
<accession>A0A2Z6AZJ1</accession>
<dbReference type="AlphaFoldDB" id="A0A2Z6AZJ1"/>
<keyword evidence="1" id="KW-0808">Transferase</keyword>